<dbReference type="InterPro" id="IPR036526">
    <property type="entry name" value="C-N_Hydrolase_sf"/>
</dbReference>
<gene>
    <name evidence="9 11" type="primary">lnt</name>
    <name evidence="11" type="ORF">DI598_04800</name>
</gene>
<keyword evidence="7 9" id="KW-0472">Membrane</keyword>
<dbReference type="UniPathway" id="UPA00666"/>
<dbReference type="AlphaFoldDB" id="A0A2W5F7J5"/>
<feature type="transmembrane region" description="Helical" evidence="9">
    <location>
        <begin position="198"/>
        <end position="219"/>
    </location>
</feature>
<keyword evidence="6 9" id="KW-1133">Transmembrane helix</keyword>
<feature type="transmembrane region" description="Helical" evidence="9">
    <location>
        <begin position="482"/>
        <end position="501"/>
    </location>
</feature>
<evidence type="ECO:0000313" key="12">
    <source>
        <dbReference type="Proteomes" id="UP000249645"/>
    </source>
</evidence>
<comment type="subcellular location">
    <subcellularLocation>
        <location evidence="1 9">Cell membrane</location>
        <topology evidence="1 9">Multi-pass membrane protein</topology>
    </subcellularLocation>
</comment>
<dbReference type="EMBL" id="QFOI01000053">
    <property type="protein sequence ID" value="PZP50793.1"/>
    <property type="molecule type" value="Genomic_DNA"/>
</dbReference>
<dbReference type="PANTHER" id="PTHR38686:SF1">
    <property type="entry name" value="APOLIPOPROTEIN N-ACYLTRANSFERASE"/>
    <property type="match status" value="1"/>
</dbReference>
<evidence type="ECO:0000256" key="1">
    <source>
        <dbReference type="ARBA" id="ARBA00004651"/>
    </source>
</evidence>
<dbReference type="EC" id="2.3.1.269" evidence="9"/>
<dbReference type="GO" id="GO:0042158">
    <property type="term" value="P:lipoprotein biosynthetic process"/>
    <property type="evidence" value="ECO:0007669"/>
    <property type="project" value="UniProtKB-UniRule"/>
</dbReference>
<feature type="transmembrane region" description="Helical" evidence="9">
    <location>
        <begin position="34"/>
        <end position="50"/>
    </location>
</feature>
<feature type="domain" description="CN hydrolase" evidence="10">
    <location>
        <begin position="236"/>
        <end position="473"/>
    </location>
</feature>
<comment type="pathway">
    <text evidence="9">Protein modification; lipoprotein biosynthesis (N-acyl transfer).</text>
</comment>
<evidence type="ECO:0000256" key="9">
    <source>
        <dbReference type="HAMAP-Rule" id="MF_01148"/>
    </source>
</evidence>
<comment type="catalytic activity">
    <reaction evidence="9">
        <text>N-terminal S-1,2-diacyl-sn-glyceryl-L-cysteinyl-[lipoprotein] + a glycerophospholipid = N-acyl-S-1,2-diacyl-sn-glyceryl-L-cysteinyl-[lipoprotein] + a 2-acyl-sn-glycero-3-phospholipid + H(+)</text>
        <dbReference type="Rhea" id="RHEA:48228"/>
        <dbReference type="Rhea" id="RHEA-COMP:14681"/>
        <dbReference type="Rhea" id="RHEA-COMP:14684"/>
        <dbReference type="ChEBI" id="CHEBI:15378"/>
        <dbReference type="ChEBI" id="CHEBI:136912"/>
        <dbReference type="ChEBI" id="CHEBI:140656"/>
        <dbReference type="ChEBI" id="CHEBI:140657"/>
        <dbReference type="ChEBI" id="CHEBI:140660"/>
        <dbReference type="EC" id="2.3.1.269"/>
    </reaction>
</comment>
<feature type="transmembrane region" description="Helical" evidence="9">
    <location>
        <begin position="121"/>
        <end position="142"/>
    </location>
</feature>
<keyword evidence="11" id="KW-0449">Lipoprotein</keyword>
<protein>
    <recommendedName>
        <fullName evidence="9">Apolipoprotein N-acyltransferase</fullName>
        <shortName evidence="9">ALP N-acyltransferase</shortName>
        <ecNumber evidence="9">2.3.1.269</ecNumber>
    </recommendedName>
</protein>
<organism evidence="11 12">
    <name type="scientific">Pseudopedobacter saltans</name>
    <dbReference type="NCBI Taxonomy" id="151895"/>
    <lineage>
        <taxon>Bacteria</taxon>
        <taxon>Pseudomonadati</taxon>
        <taxon>Bacteroidota</taxon>
        <taxon>Sphingobacteriia</taxon>
        <taxon>Sphingobacteriales</taxon>
        <taxon>Sphingobacteriaceae</taxon>
        <taxon>Pseudopedobacter</taxon>
    </lineage>
</organism>
<evidence type="ECO:0000256" key="2">
    <source>
        <dbReference type="ARBA" id="ARBA00010065"/>
    </source>
</evidence>
<proteinExistence type="inferred from homology"/>
<dbReference type="Pfam" id="PF00795">
    <property type="entry name" value="CN_hydrolase"/>
    <property type="match status" value="1"/>
</dbReference>
<sequence>MKMDQKKIRLNILAGLSSIPLSLAIQMVDTPLNWLMFFLCFYCEIGAGLRQAIQRGAIVGFCTAIINFIWIINGTAAFTGNGLLLGLGIMLVFCILFSLYSVIVAASYVLLRGSLTNKLSWLYISVGGGCLFVIIDFVMLSLGKGFSTCMYVNYIPFAMNIYAIQPTVLLGPLIVTFVVVMVNYQVAYFCYFKQWRKLFIPFTIIVAYLFCGWIILVSYQGQSNTIEAQKNNVAILQPNISPQISWDDNSGDFLVQRYFDMNRKAMNTNASLYVWPETAIPWNFSKNDAFLKQIDVITSPKGVVHLLGMNTDFKNRLYYNSVYSIAPGGKILGRYDKRSALSLVEKPFLGVFLPFFTHNGFQIKENPSNEPIQTSFGKAGILLCNESSIPSLAFKTVDRGANFLVNPGNDGWFANTYIPKQHFYHSRLRAVENRKDIVVNNNNGYSGLIMSDGNVSVMAKGEDANVLLGVLQPNSLKTKAEFGSKIFLFMCVVLLPLCVFFNRK</sequence>
<reference evidence="11 12" key="1">
    <citation type="submission" date="2017-11" db="EMBL/GenBank/DDBJ databases">
        <title>Infants hospitalized years apart are colonized by the same room-sourced microbial strains.</title>
        <authorList>
            <person name="Brooks B."/>
            <person name="Olm M.R."/>
            <person name="Firek B.A."/>
            <person name="Baker R."/>
            <person name="Thomas B.C."/>
            <person name="Morowitz M.J."/>
            <person name="Banfield J.F."/>
        </authorList>
    </citation>
    <scope>NUCLEOTIDE SEQUENCE [LARGE SCALE GENOMIC DNA]</scope>
    <source>
        <strain evidence="11">S2_009_000_R2_76</strain>
    </source>
</reference>
<keyword evidence="8 9" id="KW-0012">Acyltransferase</keyword>
<evidence type="ECO:0000259" key="10">
    <source>
        <dbReference type="PROSITE" id="PS50263"/>
    </source>
</evidence>
<evidence type="ECO:0000256" key="3">
    <source>
        <dbReference type="ARBA" id="ARBA00022475"/>
    </source>
</evidence>
<dbReference type="GO" id="GO:0016410">
    <property type="term" value="F:N-acyltransferase activity"/>
    <property type="evidence" value="ECO:0007669"/>
    <property type="project" value="UniProtKB-UniRule"/>
</dbReference>
<feature type="transmembrane region" description="Helical" evidence="9">
    <location>
        <begin position="162"/>
        <end position="186"/>
    </location>
</feature>
<evidence type="ECO:0000256" key="6">
    <source>
        <dbReference type="ARBA" id="ARBA00022989"/>
    </source>
</evidence>
<evidence type="ECO:0000256" key="7">
    <source>
        <dbReference type="ARBA" id="ARBA00023136"/>
    </source>
</evidence>
<keyword evidence="5 9" id="KW-0812">Transmembrane</keyword>
<name>A0A2W5F7J5_9SPHI</name>
<evidence type="ECO:0000256" key="8">
    <source>
        <dbReference type="ARBA" id="ARBA00023315"/>
    </source>
</evidence>
<feature type="transmembrane region" description="Helical" evidence="9">
    <location>
        <begin position="84"/>
        <end position="109"/>
    </location>
</feature>
<evidence type="ECO:0000313" key="11">
    <source>
        <dbReference type="EMBL" id="PZP50793.1"/>
    </source>
</evidence>
<dbReference type="PROSITE" id="PS50263">
    <property type="entry name" value="CN_HYDROLASE"/>
    <property type="match status" value="1"/>
</dbReference>
<keyword evidence="4 9" id="KW-0808">Transferase</keyword>
<dbReference type="NCBIfam" id="TIGR00546">
    <property type="entry name" value="lnt"/>
    <property type="match status" value="1"/>
</dbReference>
<dbReference type="InterPro" id="IPR003010">
    <property type="entry name" value="C-N_Hydrolase"/>
</dbReference>
<evidence type="ECO:0000256" key="4">
    <source>
        <dbReference type="ARBA" id="ARBA00022679"/>
    </source>
</evidence>
<dbReference type="GO" id="GO:0005886">
    <property type="term" value="C:plasma membrane"/>
    <property type="evidence" value="ECO:0007669"/>
    <property type="project" value="UniProtKB-SubCell"/>
</dbReference>
<dbReference type="Gene3D" id="3.60.110.10">
    <property type="entry name" value="Carbon-nitrogen hydrolase"/>
    <property type="match status" value="1"/>
</dbReference>
<evidence type="ECO:0000256" key="5">
    <source>
        <dbReference type="ARBA" id="ARBA00022692"/>
    </source>
</evidence>
<dbReference type="HAMAP" id="MF_01148">
    <property type="entry name" value="Lnt"/>
    <property type="match status" value="1"/>
</dbReference>
<comment type="similarity">
    <text evidence="2 9">Belongs to the CN hydrolase family. Apolipoprotein N-acyltransferase subfamily.</text>
</comment>
<comment type="caution">
    <text evidence="11">The sequence shown here is derived from an EMBL/GenBank/DDBJ whole genome shotgun (WGS) entry which is preliminary data.</text>
</comment>
<dbReference type="InterPro" id="IPR004563">
    <property type="entry name" value="Apolipo_AcylTrfase"/>
</dbReference>
<feature type="transmembrane region" description="Helical" evidence="9">
    <location>
        <begin position="57"/>
        <end position="78"/>
    </location>
</feature>
<accession>A0A2W5F7J5</accession>
<dbReference type="SUPFAM" id="SSF56317">
    <property type="entry name" value="Carbon-nitrogen hydrolase"/>
    <property type="match status" value="1"/>
</dbReference>
<dbReference type="CDD" id="cd07571">
    <property type="entry name" value="ALP_N-acyl_transferase"/>
    <property type="match status" value="1"/>
</dbReference>
<comment type="function">
    <text evidence="9">Catalyzes the phospholipid dependent N-acylation of the N-terminal cysteine of apolipoprotein, the last step in lipoprotein maturation.</text>
</comment>
<keyword evidence="3 9" id="KW-1003">Cell membrane</keyword>
<dbReference type="Proteomes" id="UP000249645">
    <property type="component" value="Unassembled WGS sequence"/>
</dbReference>
<dbReference type="PANTHER" id="PTHR38686">
    <property type="entry name" value="APOLIPOPROTEIN N-ACYLTRANSFERASE"/>
    <property type="match status" value="1"/>
</dbReference>